<accession>A0ABD3R9R4</accession>
<dbReference type="Proteomes" id="UP001530377">
    <property type="component" value="Unassembled WGS sequence"/>
</dbReference>
<reference evidence="1 2" key="1">
    <citation type="submission" date="2024-10" db="EMBL/GenBank/DDBJ databases">
        <title>Updated reference genomes for cyclostephanoid diatoms.</title>
        <authorList>
            <person name="Roberts W.R."/>
            <person name="Alverson A.J."/>
        </authorList>
    </citation>
    <scope>NUCLEOTIDE SEQUENCE [LARGE SCALE GENOMIC DNA]</scope>
    <source>
        <strain evidence="1 2">AJA228-03</strain>
    </source>
</reference>
<dbReference type="PANTHER" id="PTHR35399">
    <property type="entry name" value="SLR8030 PROTEIN"/>
    <property type="match status" value="1"/>
</dbReference>
<comment type="caution">
    <text evidence="1">The sequence shown here is derived from an EMBL/GenBank/DDBJ whole genome shotgun (WGS) entry which is preliminary data.</text>
</comment>
<evidence type="ECO:0000313" key="2">
    <source>
        <dbReference type="Proteomes" id="UP001530377"/>
    </source>
</evidence>
<name>A0ABD3R9R4_9STRA</name>
<dbReference type="Pfam" id="PF05787">
    <property type="entry name" value="PhoX"/>
    <property type="match status" value="1"/>
</dbReference>
<dbReference type="PANTHER" id="PTHR35399:SF2">
    <property type="entry name" value="DUF839 DOMAIN-CONTAINING PROTEIN"/>
    <property type="match status" value="1"/>
</dbReference>
<organism evidence="1 2">
    <name type="scientific">Cyclostephanos tholiformis</name>
    <dbReference type="NCBI Taxonomy" id="382380"/>
    <lineage>
        <taxon>Eukaryota</taxon>
        <taxon>Sar</taxon>
        <taxon>Stramenopiles</taxon>
        <taxon>Ochrophyta</taxon>
        <taxon>Bacillariophyta</taxon>
        <taxon>Coscinodiscophyceae</taxon>
        <taxon>Thalassiosirophycidae</taxon>
        <taxon>Stephanodiscales</taxon>
        <taxon>Stephanodiscaceae</taxon>
        <taxon>Cyclostephanos</taxon>
    </lineage>
</organism>
<proteinExistence type="predicted"/>
<sequence length="115" mass="12454">MADAADIFPVDNGNSEVDSGGRGVYRLYFDNDCNIMAYKKLLSGTSRNCGGGRTPWGTWISCKEEHASGQLKTPIYPKNQLLGGGGGNYESAAIDNRNSSKPIFFITEDSIARLL</sequence>
<protein>
    <submittedName>
        <fullName evidence="1">Uncharacterized protein</fullName>
    </submittedName>
</protein>
<dbReference type="EMBL" id="JALLPB020000396">
    <property type="protein sequence ID" value="KAL3809563.1"/>
    <property type="molecule type" value="Genomic_DNA"/>
</dbReference>
<dbReference type="AlphaFoldDB" id="A0ABD3R9R4"/>
<gene>
    <name evidence="1" type="ORF">ACHAXA_001837</name>
</gene>
<keyword evidence="2" id="KW-1185">Reference proteome</keyword>
<dbReference type="InterPro" id="IPR008557">
    <property type="entry name" value="PhoX"/>
</dbReference>
<evidence type="ECO:0000313" key="1">
    <source>
        <dbReference type="EMBL" id="KAL3809563.1"/>
    </source>
</evidence>